<sequence>MNDINMIIARNILTILKKQNKKQVDLAEALQTNKQTISKMLNGARMINAIELKQVSDFLGVKMEELTKIPAHIPDTDIIHVFMGKVESEQAKNALQIADKLSDMILFHSRVRENGTEMMEV</sequence>
<gene>
    <name evidence="2" type="ORF">WMO75_09420</name>
</gene>
<dbReference type="Gene3D" id="1.10.260.40">
    <property type="entry name" value="lambda repressor-like DNA-binding domains"/>
    <property type="match status" value="1"/>
</dbReference>
<dbReference type="Proteomes" id="UP001446032">
    <property type="component" value="Unassembled WGS sequence"/>
</dbReference>
<dbReference type="CDD" id="cd00093">
    <property type="entry name" value="HTH_XRE"/>
    <property type="match status" value="1"/>
</dbReference>
<dbReference type="SUPFAM" id="SSF47413">
    <property type="entry name" value="lambda repressor-like DNA-binding domains"/>
    <property type="match status" value="1"/>
</dbReference>
<dbReference type="SMART" id="SM00530">
    <property type="entry name" value="HTH_XRE"/>
    <property type="match status" value="1"/>
</dbReference>
<keyword evidence="3" id="KW-1185">Reference proteome</keyword>
<dbReference type="InterPro" id="IPR001387">
    <property type="entry name" value="Cro/C1-type_HTH"/>
</dbReference>
<name>A0ABV1ALZ6_9FIRM</name>
<organism evidence="2 3">
    <name type="scientific">Blautia intestinihominis</name>
    <dbReference type="NCBI Taxonomy" id="3133152"/>
    <lineage>
        <taxon>Bacteria</taxon>
        <taxon>Bacillati</taxon>
        <taxon>Bacillota</taxon>
        <taxon>Clostridia</taxon>
        <taxon>Lachnospirales</taxon>
        <taxon>Lachnospiraceae</taxon>
        <taxon>Blautia</taxon>
    </lineage>
</organism>
<dbReference type="PROSITE" id="PS50943">
    <property type="entry name" value="HTH_CROC1"/>
    <property type="match status" value="1"/>
</dbReference>
<comment type="caution">
    <text evidence="2">The sequence shown here is derived from an EMBL/GenBank/DDBJ whole genome shotgun (WGS) entry which is preliminary data.</text>
</comment>
<proteinExistence type="predicted"/>
<evidence type="ECO:0000313" key="2">
    <source>
        <dbReference type="EMBL" id="MEQ2358548.1"/>
    </source>
</evidence>
<evidence type="ECO:0000259" key="1">
    <source>
        <dbReference type="PROSITE" id="PS50943"/>
    </source>
</evidence>
<reference evidence="2 3" key="1">
    <citation type="submission" date="2024-03" db="EMBL/GenBank/DDBJ databases">
        <title>Human intestinal bacterial collection.</title>
        <authorList>
            <person name="Pauvert C."/>
            <person name="Hitch T.C.A."/>
            <person name="Clavel T."/>
        </authorList>
    </citation>
    <scope>NUCLEOTIDE SEQUENCE [LARGE SCALE GENOMIC DNA]</scope>
    <source>
        <strain evidence="2 3">CLA-AA-H95</strain>
    </source>
</reference>
<feature type="domain" description="HTH cro/C1-type" evidence="1">
    <location>
        <begin position="12"/>
        <end position="66"/>
    </location>
</feature>
<dbReference type="InterPro" id="IPR010982">
    <property type="entry name" value="Lambda_DNA-bd_dom_sf"/>
</dbReference>
<protein>
    <submittedName>
        <fullName evidence="2">Helix-turn-helix transcriptional regulator</fullName>
    </submittedName>
</protein>
<dbReference type="RefSeq" id="WP_349077945.1">
    <property type="nucleotide sequence ID" value="NZ_JBBMEI010000025.1"/>
</dbReference>
<evidence type="ECO:0000313" key="3">
    <source>
        <dbReference type="Proteomes" id="UP001446032"/>
    </source>
</evidence>
<dbReference type="EMBL" id="JBBMEI010000025">
    <property type="protein sequence ID" value="MEQ2358548.1"/>
    <property type="molecule type" value="Genomic_DNA"/>
</dbReference>
<accession>A0ABV1ALZ6</accession>
<dbReference type="Pfam" id="PF01381">
    <property type="entry name" value="HTH_3"/>
    <property type="match status" value="1"/>
</dbReference>